<feature type="transmembrane region" description="Helical" evidence="6">
    <location>
        <begin position="60"/>
        <end position="82"/>
    </location>
</feature>
<dbReference type="GO" id="GO:0005886">
    <property type="term" value="C:plasma membrane"/>
    <property type="evidence" value="ECO:0007669"/>
    <property type="project" value="UniProtKB-SubCell"/>
</dbReference>
<dbReference type="InterPro" id="IPR023845">
    <property type="entry name" value="DUF3817_TM"/>
</dbReference>
<feature type="transmembrane region" description="Helical" evidence="6">
    <location>
        <begin position="88"/>
        <end position="107"/>
    </location>
</feature>
<dbReference type="KEGG" id="kse:Ksed_24600"/>
<evidence type="ECO:0000256" key="4">
    <source>
        <dbReference type="ARBA" id="ARBA00022989"/>
    </source>
</evidence>
<comment type="subcellular location">
    <subcellularLocation>
        <location evidence="1">Cell membrane</location>
        <topology evidence="1">Multi-pass membrane protein</topology>
    </subcellularLocation>
</comment>
<dbReference type="PANTHER" id="PTHR40077">
    <property type="entry name" value="MEMBRANE PROTEIN-RELATED"/>
    <property type="match status" value="1"/>
</dbReference>
<keyword evidence="5 6" id="KW-0472">Membrane</keyword>
<feature type="domain" description="DUF3817" evidence="7">
    <location>
        <begin position="26"/>
        <end position="113"/>
    </location>
</feature>
<dbReference type="AlphaFoldDB" id="C7NFR7"/>
<accession>C7NFR7</accession>
<organism evidence="8 9">
    <name type="scientific">Kytococcus sedentarius (strain ATCC 14392 / DSM 20547 / JCM 11482 / CCUG 33030 / NBRC 15357 / NCTC 11040 / CCM 314 / 541)</name>
    <name type="common">Micrococcus sedentarius</name>
    <dbReference type="NCBI Taxonomy" id="478801"/>
    <lineage>
        <taxon>Bacteria</taxon>
        <taxon>Bacillati</taxon>
        <taxon>Actinomycetota</taxon>
        <taxon>Actinomycetes</taxon>
        <taxon>Micrococcales</taxon>
        <taxon>Kytococcaceae</taxon>
        <taxon>Kytococcus</taxon>
    </lineage>
</organism>
<name>C7NFR7_KYTSD</name>
<evidence type="ECO:0000313" key="9">
    <source>
        <dbReference type="Proteomes" id="UP000006666"/>
    </source>
</evidence>
<dbReference type="Pfam" id="PF12823">
    <property type="entry name" value="DUF3817"/>
    <property type="match status" value="1"/>
</dbReference>
<evidence type="ECO:0000256" key="6">
    <source>
        <dbReference type="SAM" id="Phobius"/>
    </source>
</evidence>
<dbReference type="eggNOG" id="ENOG5032S6P">
    <property type="taxonomic scope" value="Bacteria"/>
</dbReference>
<evidence type="ECO:0000256" key="3">
    <source>
        <dbReference type="ARBA" id="ARBA00022692"/>
    </source>
</evidence>
<keyword evidence="3 6" id="KW-0812">Transmembrane</keyword>
<keyword evidence="9" id="KW-1185">Reference proteome</keyword>
<dbReference type="PANTHER" id="PTHR40077:SF1">
    <property type="entry name" value="MEMBRANE PROTEIN"/>
    <property type="match status" value="1"/>
</dbReference>
<protein>
    <recommendedName>
        <fullName evidence="7">DUF3817 domain-containing protein</fullName>
    </recommendedName>
</protein>
<evidence type="ECO:0000256" key="5">
    <source>
        <dbReference type="ARBA" id="ARBA00023136"/>
    </source>
</evidence>
<reference evidence="8 9" key="1">
    <citation type="journal article" date="2009" name="Stand. Genomic Sci.">
        <title>Complete genome sequence of Kytococcus sedentarius type strain (541).</title>
        <authorList>
            <person name="Sims D."/>
            <person name="Brettin T."/>
            <person name="Detter J.C."/>
            <person name="Han C."/>
            <person name="Lapidus A."/>
            <person name="Copeland A."/>
            <person name="Glavina Del Rio T."/>
            <person name="Nolan M."/>
            <person name="Chen F."/>
            <person name="Lucas S."/>
            <person name="Tice H."/>
            <person name="Cheng J.F."/>
            <person name="Bruce D."/>
            <person name="Goodwin L."/>
            <person name="Pitluck S."/>
            <person name="Ovchinnikova G."/>
            <person name="Pati A."/>
            <person name="Ivanova N."/>
            <person name="Mavrommatis K."/>
            <person name="Chen A."/>
            <person name="Palaniappan K."/>
            <person name="D'haeseleer P."/>
            <person name="Chain P."/>
            <person name="Bristow J."/>
            <person name="Eisen J.A."/>
            <person name="Markowitz V."/>
            <person name="Hugenholtz P."/>
            <person name="Schneider S."/>
            <person name="Goker M."/>
            <person name="Pukall R."/>
            <person name="Kyrpides N.C."/>
            <person name="Klenk H.P."/>
        </authorList>
    </citation>
    <scope>NUCLEOTIDE SEQUENCE [LARGE SCALE GENOMIC DNA]</scope>
    <source>
        <strain evidence="9">ATCC 14392 / DSM 20547 / JCM 11482 / CCUG 33030 / NBRC 15357 / NCTC 11040 / CCM 314 / 541</strain>
    </source>
</reference>
<keyword evidence="2" id="KW-1003">Cell membrane</keyword>
<keyword evidence="4 6" id="KW-1133">Transmembrane helix</keyword>
<proteinExistence type="predicted"/>
<feature type="transmembrane region" description="Helical" evidence="6">
    <location>
        <begin position="144"/>
        <end position="165"/>
    </location>
</feature>
<dbReference type="EMBL" id="CP001686">
    <property type="protein sequence ID" value="ACV07425.1"/>
    <property type="molecule type" value="Genomic_DNA"/>
</dbReference>
<sequence>MTAATQQEHRVGEGVGHRADAVSPRRVFGWVAVAEAITWALLLTGMFLKYVTETTEMGVSIAGPVHGFVFLLFVVTVVVVAVDQRWGAGRALLGLVAAVVPFATIPFERWAQRKGLLADAWRLRREPGAGPLERLVGWALRNPVLAVLAVVAAVAVVFTALLLVGPPF</sequence>
<evidence type="ECO:0000256" key="1">
    <source>
        <dbReference type="ARBA" id="ARBA00004651"/>
    </source>
</evidence>
<dbReference type="RefSeq" id="WP_015780351.1">
    <property type="nucleotide sequence ID" value="NC_013169.1"/>
</dbReference>
<dbReference type="NCBIfam" id="TIGR03954">
    <property type="entry name" value="integ_memb_HG"/>
    <property type="match status" value="1"/>
</dbReference>
<evidence type="ECO:0000259" key="7">
    <source>
        <dbReference type="Pfam" id="PF12823"/>
    </source>
</evidence>
<feature type="transmembrane region" description="Helical" evidence="6">
    <location>
        <begin position="27"/>
        <end position="48"/>
    </location>
</feature>
<gene>
    <name evidence="8" type="ordered locus">Ksed_24600</name>
</gene>
<dbReference type="STRING" id="478801.Ksed_24600"/>
<dbReference type="Proteomes" id="UP000006666">
    <property type="component" value="Chromosome"/>
</dbReference>
<evidence type="ECO:0000256" key="2">
    <source>
        <dbReference type="ARBA" id="ARBA00022475"/>
    </source>
</evidence>
<dbReference type="HOGENOM" id="CLU_118524_0_0_11"/>
<evidence type="ECO:0000313" key="8">
    <source>
        <dbReference type="EMBL" id="ACV07425.1"/>
    </source>
</evidence>